<reference evidence="2 3" key="1">
    <citation type="submission" date="2021-07" db="EMBL/GenBank/DDBJ databases">
        <title>Actinomadura sp. PM05-2 isolated from lichen.</title>
        <authorList>
            <person name="Somphong A."/>
            <person name="Phongsopitanun W."/>
            <person name="Tanasupawat S."/>
            <person name="Peongsungnone V."/>
        </authorList>
    </citation>
    <scope>NUCLEOTIDE SEQUENCE [LARGE SCALE GENOMIC DNA]</scope>
    <source>
        <strain evidence="2 3">PM05-2</strain>
    </source>
</reference>
<accession>A0ABS7FW73</accession>
<evidence type="ECO:0000313" key="3">
    <source>
        <dbReference type="Proteomes" id="UP000774570"/>
    </source>
</evidence>
<dbReference type="Proteomes" id="UP000774570">
    <property type="component" value="Unassembled WGS sequence"/>
</dbReference>
<evidence type="ECO:0000256" key="1">
    <source>
        <dbReference type="SAM" id="MobiDB-lite"/>
    </source>
</evidence>
<dbReference type="EMBL" id="JAIBOA010000012">
    <property type="protein sequence ID" value="MBW8484686.1"/>
    <property type="molecule type" value="Genomic_DNA"/>
</dbReference>
<proteinExistence type="predicted"/>
<keyword evidence="3" id="KW-1185">Reference proteome</keyword>
<evidence type="ECO:0008006" key="4">
    <source>
        <dbReference type="Google" id="ProtNLM"/>
    </source>
</evidence>
<organism evidence="2 3">
    <name type="scientific">Actinomadura parmotrematis</name>
    <dbReference type="NCBI Taxonomy" id="2864039"/>
    <lineage>
        <taxon>Bacteria</taxon>
        <taxon>Bacillati</taxon>
        <taxon>Actinomycetota</taxon>
        <taxon>Actinomycetes</taxon>
        <taxon>Streptosporangiales</taxon>
        <taxon>Thermomonosporaceae</taxon>
        <taxon>Actinomadura</taxon>
    </lineage>
</organism>
<gene>
    <name evidence="2" type="ORF">K1Y72_20040</name>
</gene>
<comment type="caution">
    <text evidence="2">The sequence shown here is derived from an EMBL/GenBank/DDBJ whole genome shotgun (WGS) entry which is preliminary data.</text>
</comment>
<name>A0ABS7FW73_9ACTN</name>
<dbReference type="InterPro" id="IPR041854">
    <property type="entry name" value="BFD-like_2Fe2S-bd_dom_sf"/>
</dbReference>
<evidence type="ECO:0000313" key="2">
    <source>
        <dbReference type="EMBL" id="MBW8484686.1"/>
    </source>
</evidence>
<feature type="region of interest" description="Disordered" evidence="1">
    <location>
        <begin position="66"/>
        <end position="93"/>
    </location>
</feature>
<protein>
    <recommendedName>
        <fullName evidence="4">BFD-like [2Fe-2S]-binding domain-containing protein</fullName>
    </recommendedName>
</protein>
<sequence length="93" mass="9257">MTEDDVRGCLAAGCGSAKEVKAACGMQPGCGSCTKRLYGLISEHRTASELVDALTGGPLPLEVVPADPAAPPAPAAPQTWPQPIAGEDATAAA</sequence>
<dbReference type="Gene3D" id="1.10.10.1100">
    <property type="entry name" value="BFD-like [2Fe-2S]-binding domain"/>
    <property type="match status" value="1"/>
</dbReference>